<name>A0A8H7AJD8_9EURO</name>
<dbReference type="AlphaFoldDB" id="A0A8H7AJD8"/>
<organism evidence="1 2">
    <name type="scientific">Endocarpon pusillum</name>
    <dbReference type="NCBI Taxonomy" id="364733"/>
    <lineage>
        <taxon>Eukaryota</taxon>
        <taxon>Fungi</taxon>
        <taxon>Dikarya</taxon>
        <taxon>Ascomycota</taxon>
        <taxon>Pezizomycotina</taxon>
        <taxon>Eurotiomycetes</taxon>
        <taxon>Chaetothyriomycetidae</taxon>
        <taxon>Verrucariales</taxon>
        <taxon>Verrucariaceae</taxon>
        <taxon>Endocarpon</taxon>
    </lineage>
</organism>
<proteinExistence type="predicted"/>
<keyword evidence="2" id="KW-1185">Reference proteome</keyword>
<dbReference type="Proteomes" id="UP000606974">
    <property type="component" value="Unassembled WGS sequence"/>
</dbReference>
<protein>
    <submittedName>
        <fullName evidence="1">Uncharacterized protein</fullName>
    </submittedName>
</protein>
<gene>
    <name evidence="1" type="ORF">GJ744_007094</name>
</gene>
<reference evidence="1" key="1">
    <citation type="submission" date="2020-02" db="EMBL/GenBank/DDBJ databases">
        <authorList>
            <person name="Palmer J.M."/>
        </authorList>
    </citation>
    <scope>NUCLEOTIDE SEQUENCE</scope>
    <source>
        <strain evidence="1">EPUS1.4</strain>
        <tissue evidence="1">Thallus</tissue>
    </source>
</reference>
<comment type="caution">
    <text evidence="1">The sequence shown here is derived from an EMBL/GenBank/DDBJ whole genome shotgun (WGS) entry which is preliminary data.</text>
</comment>
<sequence>MAATPDEQMTFNVLKKIRNIWGLNHSERRDLRELWPALVESCVPPSGRSEIFHGLSTREINFQTNSQTQATY</sequence>
<dbReference type="EMBL" id="JAACFV010000033">
    <property type="protein sequence ID" value="KAF7510195.1"/>
    <property type="molecule type" value="Genomic_DNA"/>
</dbReference>
<evidence type="ECO:0000313" key="2">
    <source>
        <dbReference type="Proteomes" id="UP000606974"/>
    </source>
</evidence>
<evidence type="ECO:0000313" key="1">
    <source>
        <dbReference type="EMBL" id="KAF7510195.1"/>
    </source>
</evidence>
<accession>A0A8H7AJD8</accession>